<sequence length="407" mass="44564">MNEEVHPITSHPRAIYHHSSHTEKLIDGETASVSPSRHRENPSLPFPSHPDIPPGVENVADLPFFGFKYVMVNLGELYKPITDWFHSHPSPPLGIHRYIFSPTGALGLSIINSLCGYNDDDHADLISFPNIPNSPTFPWWHLAPKSYKYVKGEPTIEFVNDCLSATLVSWGVIINLFTELDGVYYDHIKAEVGHDRVFEVGPLLLPSKYTTERGGSNTTSSDDVLSWLDTCAAKTVVFVSFGSQVVLSNKQMEEIALGLENSGVKFLWVVKEPTGGHATGEYGNLPVGFEDRVAGWVPQVAILNHGSVGVLLSHCGWNSIMEALTAGVLVLTWPMSADNFANALLLHDQKLGLKACEGVDTIPDSADLARLFRKSACDEAHVERNRATKFALAARAAVVEGGTSWID</sequence>
<gene>
    <name evidence="5" type="ORF">CTI12_AA512860</name>
</gene>
<dbReference type="PANTHER" id="PTHR48047">
    <property type="entry name" value="GLYCOSYLTRANSFERASE"/>
    <property type="match status" value="1"/>
</dbReference>
<dbReference type="SUPFAM" id="SSF53756">
    <property type="entry name" value="UDP-Glycosyltransferase/glycogen phosphorylase"/>
    <property type="match status" value="1"/>
</dbReference>
<evidence type="ECO:0000256" key="2">
    <source>
        <dbReference type="ARBA" id="ARBA00022679"/>
    </source>
</evidence>
<dbReference type="InterPro" id="IPR002213">
    <property type="entry name" value="UDP_glucos_trans"/>
</dbReference>
<dbReference type="GO" id="GO:0035251">
    <property type="term" value="F:UDP-glucosyltransferase activity"/>
    <property type="evidence" value="ECO:0007669"/>
    <property type="project" value="TreeGrafter"/>
</dbReference>
<comment type="similarity">
    <text evidence="1">Belongs to the UDP-glycosyltransferase family.</text>
</comment>
<evidence type="ECO:0000313" key="6">
    <source>
        <dbReference type="Proteomes" id="UP000245207"/>
    </source>
</evidence>
<keyword evidence="6" id="KW-1185">Reference proteome</keyword>
<evidence type="ECO:0000256" key="3">
    <source>
        <dbReference type="ARBA" id="ARBA00053747"/>
    </source>
</evidence>
<evidence type="ECO:0000256" key="1">
    <source>
        <dbReference type="ARBA" id="ARBA00009995"/>
    </source>
</evidence>
<dbReference type="CDD" id="cd03784">
    <property type="entry name" value="GT1_Gtf-like"/>
    <property type="match status" value="1"/>
</dbReference>
<dbReference type="Pfam" id="PF00201">
    <property type="entry name" value="UDPGT"/>
    <property type="match status" value="1"/>
</dbReference>
<keyword evidence="2 5" id="KW-0808">Transferase</keyword>
<dbReference type="FunFam" id="3.40.50.2000:FF:000056">
    <property type="entry name" value="Glycosyltransferase"/>
    <property type="match status" value="1"/>
</dbReference>
<comment type="caution">
    <text evidence="5">The sequence shown here is derived from an EMBL/GenBank/DDBJ whole genome shotgun (WGS) entry which is preliminary data.</text>
</comment>
<dbReference type="Gene3D" id="3.40.50.2000">
    <property type="entry name" value="Glycogen Phosphorylase B"/>
    <property type="match status" value="2"/>
</dbReference>
<dbReference type="AlphaFoldDB" id="A0A2U1LAG4"/>
<dbReference type="OrthoDB" id="5835829at2759"/>
<dbReference type="PANTHER" id="PTHR48047:SF8">
    <property type="entry name" value="FLAVONOL 3-O-GLUCOSYLTRANSFERASE UGT89B1"/>
    <property type="match status" value="1"/>
</dbReference>
<evidence type="ECO:0000256" key="4">
    <source>
        <dbReference type="SAM" id="MobiDB-lite"/>
    </source>
</evidence>
<name>A0A2U1LAG4_ARTAN</name>
<dbReference type="Proteomes" id="UP000245207">
    <property type="component" value="Unassembled WGS sequence"/>
</dbReference>
<evidence type="ECO:0000313" key="5">
    <source>
        <dbReference type="EMBL" id="PWA45997.1"/>
    </source>
</evidence>
<accession>A0A2U1LAG4</accession>
<comment type="function">
    <text evidence="3">May glycosylate diterpenes or flavonols in leaves.</text>
</comment>
<dbReference type="EMBL" id="PKPP01010500">
    <property type="protein sequence ID" value="PWA45997.1"/>
    <property type="molecule type" value="Genomic_DNA"/>
</dbReference>
<reference evidence="5 6" key="1">
    <citation type="journal article" date="2018" name="Mol. Plant">
        <title>The genome of Artemisia annua provides insight into the evolution of Asteraceae family and artemisinin biosynthesis.</title>
        <authorList>
            <person name="Shen Q."/>
            <person name="Zhang L."/>
            <person name="Liao Z."/>
            <person name="Wang S."/>
            <person name="Yan T."/>
            <person name="Shi P."/>
            <person name="Liu M."/>
            <person name="Fu X."/>
            <person name="Pan Q."/>
            <person name="Wang Y."/>
            <person name="Lv Z."/>
            <person name="Lu X."/>
            <person name="Zhang F."/>
            <person name="Jiang W."/>
            <person name="Ma Y."/>
            <person name="Chen M."/>
            <person name="Hao X."/>
            <person name="Li L."/>
            <person name="Tang Y."/>
            <person name="Lv G."/>
            <person name="Zhou Y."/>
            <person name="Sun X."/>
            <person name="Brodelius P.E."/>
            <person name="Rose J.K.C."/>
            <person name="Tang K."/>
        </authorList>
    </citation>
    <scope>NUCLEOTIDE SEQUENCE [LARGE SCALE GENOMIC DNA]</scope>
    <source>
        <strain evidence="6">cv. Huhao1</strain>
        <tissue evidence="5">Leaf</tissue>
    </source>
</reference>
<protein>
    <submittedName>
        <fullName evidence="5">UDP-glucuronosyl/UDP-glucosyltransferase</fullName>
    </submittedName>
</protein>
<proteinExistence type="inferred from homology"/>
<feature type="region of interest" description="Disordered" evidence="4">
    <location>
        <begin position="29"/>
        <end position="52"/>
    </location>
</feature>
<organism evidence="5 6">
    <name type="scientific">Artemisia annua</name>
    <name type="common">Sweet wormwood</name>
    <dbReference type="NCBI Taxonomy" id="35608"/>
    <lineage>
        <taxon>Eukaryota</taxon>
        <taxon>Viridiplantae</taxon>
        <taxon>Streptophyta</taxon>
        <taxon>Embryophyta</taxon>
        <taxon>Tracheophyta</taxon>
        <taxon>Spermatophyta</taxon>
        <taxon>Magnoliopsida</taxon>
        <taxon>eudicotyledons</taxon>
        <taxon>Gunneridae</taxon>
        <taxon>Pentapetalae</taxon>
        <taxon>asterids</taxon>
        <taxon>campanulids</taxon>
        <taxon>Asterales</taxon>
        <taxon>Asteraceae</taxon>
        <taxon>Asteroideae</taxon>
        <taxon>Anthemideae</taxon>
        <taxon>Artemisiinae</taxon>
        <taxon>Artemisia</taxon>
    </lineage>
</organism>